<proteinExistence type="inferred from homology"/>
<dbReference type="NCBIfam" id="NF003270">
    <property type="entry name" value="PRK04247.1"/>
    <property type="match status" value="1"/>
</dbReference>
<dbReference type="InterPro" id="IPR002793">
    <property type="entry name" value="Endonuclease_NucS"/>
</dbReference>
<dbReference type="GO" id="GO:0005737">
    <property type="term" value="C:cytoplasm"/>
    <property type="evidence" value="ECO:0007669"/>
    <property type="project" value="UniProtKB-SubCell"/>
</dbReference>
<keyword evidence="5 6" id="KW-0238">DNA-binding</keyword>
<dbReference type="InterPro" id="IPR011856">
    <property type="entry name" value="tRNA_endonuc-like_dom_sf"/>
</dbReference>
<dbReference type="Proteomes" id="UP000094707">
    <property type="component" value="Chromosome I"/>
</dbReference>
<dbReference type="Pfam" id="PF21003">
    <property type="entry name" value="NucS_N"/>
    <property type="match status" value="1"/>
</dbReference>
<keyword evidence="3 6" id="KW-0255">Endonuclease</keyword>
<dbReference type="Gene3D" id="2.70.180.20">
    <property type="match status" value="1"/>
</dbReference>
<dbReference type="RefSeq" id="WP_071906537.1">
    <property type="nucleotide sequence ID" value="NZ_LT607756.1"/>
</dbReference>
<evidence type="ECO:0000313" key="9">
    <source>
        <dbReference type="EMBL" id="SCG85357.1"/>
    </source>
</evidence>
<comment type="similarity">
    <text evidence="6">Belongs to the NucS endonuclease family.</text>
</comment>
<dbReference type="InterPro" id="IPR048301">
    <property type="entry name" value="NucS_C"/>
</dbReference>
<dbReference type="HAMAP" id="MF_00722">
    <property type="entry name" value="NucS"/>
    <property type="match status" value="1"/>
</dbReference>
<dbReference type="PANTHER" id="PTHR38814:SF1">
    <property type="entry name" value="ENDONUCLEASE NUCS"/>
    <property type="match status" value="1"/>
</dbReference>
<evidence type="ECO:0000256" key="2">
    <source>
        <dbReference type="ARBA" id="ARBA00022722"/>
    </source>
</evidence>
<dbReference type="GO" id="GO:0003677">
    <property type="term" value="F:DNA binding"/>
    <property type="evidence" value="ECO:0007669"/>
    <property type="project" value="UniProtKB-KW"/>
</dbReference>
<organism evidence="9 10">
    <name type="scientific">Methanobacterium congolense</name>
    <dbReference type="NCBI Taxonomy" id="118062"/>
    <lineage>
        <taxon>Archaea</taxon>
        <taxon>Methanobacteriati</taxon>
        <taxon>Methanobacteriota</taxon>
        <taxon>Methanomada group</taxon>
        <taxon>Methanobacteria</taxon>
        <taxon>Methanobacteriales</taxon>
        <taxon>Methanobacteriaceae</taxon>
        <taxon>Methanobacterium</taxon>
    </lineage>
</organism>
<dbReference type="Pfam" id="PF01939">
    <property type="entry name" value="NucS_C"/>
    <property type="match status" value="1"/>
</dbReference>
<dbReference type="AlphaFoldDB" id="A0A1D3L183"/>
<evidence type="ECO:0000256" key="4">
    <source>
        <dbReference type="ARBA" id="ARBA00022801"/>
    </source>
</evidence>
<dbReference type="GeneID" id="30411643"/>
<evidence type="ECO:0000256" key="6">
    <source>
        <dbReference type="HAMAP-Rule" id="MF_00722"/>
    </source>
</evidence>
<evidence type="ECO:0000256" key="1">
    <source>
        <dbReference type="ARBA" id="ARBA00022490"/>
    </source>
</evidence>
<dbReference type="PANTHER" id="PTHR38814">
    <property type="entry name" value="ENDONUCLEASE NUCS"/>
    <property type="match status" value="1"/>
</dbReference>
<sequence length="252" mass="28712">MKFLSEKNPDIHRTYEIINEGISKRAFVVLMACCKVLYQGRAKSRLGSGDRFIIIKPDGSFMVHQDRNLEPVNWQPPKSNCKASLENGILQITGSRRNPPESLEVEIHCTYMASYFIGEDSKELEIAGYEENMREMVFESPELIEEGFRPTSREYQTENGFIDILGKDKNGALMVLELKSRRAGVNAVKQLKKYLDCFTDHKEFVRGVLVAPSVTDDAMELLKEYQLEFKELHPPMELGGGKNLTLDFFSSS</sequence>
<dbReference type="EC" id="3.1.-.-" evidence="6"/>
<comment type="function">
    <text evidence="6">Cleaves both 3' and 5' ssDNA extremities of branched DNA structures.</text>
</comment>
<gene>
    <name evidence="6 9" type="primary">nucS</name>
    <name evidence="9" type="ORF">MCBB_0791</name>
</gene>
<keyword evidence="1 6" id="KW-0963">Cytoplasm</keyword>
<feature type="domain" description="Endonuclease NucS N-terminal PH-like" evidence="8">
    <location>
        <begin position="24"/>
        <end position="122"/>
    </location>
</feature>
<evidence type="ECO:0000259" key="8">
    <source>
        <dbReference type="Pfam" id="PF21003"/>
    </source>
</evidence>
<dbReference type="KEGG" id="mcub:MCBB_0791"/>
<keyword evidence="10" id="KW-1185">Reference proteome</keyword>
<keyword evidence="4 6" id="KW-0378">Hydrolase</keyword>
<reference evidence="9 10" key="1">
    <citation type="submission" date="2016-08" db="EMBL/GenBank/DDBJ databases">
        <authorList>
            <person name="Seilhamer J.J."/>
        </authorList>
    </citation>
    <scope>NUCLEOTIDE SEQUENCE [LARGE SCALE GENOMIC DNA]</scope>
    <source>
        <strain evidence="9">Buetzberg</strain>
    </source>
</reference>
<dbReference type="PATRIC" id="fig|129848.4.peg.794"/>
<feature type="domain" description="Endonuclease NucS C-terminal" evidence="7">
    <location>
        <begin position="130"/>
        <end position="239"/>
    </location>
</feature>
<protein>
    <recommendedName>
        <fullName evidence="6">Endonuclease NucS</fullName>
        <ecNumber evidence="6">3.1.-.-</ecNumber>
    </recommendedName>
</protein>
<name>A0A1D3L183_9EURY</name>
<evidence type="ECO:0000259" key="7">
    <source>
        <dbReference type="Pfam" id="PF01939"/>
    </source>
</evidence>
<dbReference type="CDD" id="cd22341">
    <property type="entry name" value="NucS-like"/>
    <property type="match status" value="1"/>
</dbReference>
<dbReference type="InterPro" id="IPR048302">
    <property type="entry name" value="NucS_N"/>
</dbReference>
<dbReference type="OrthoDB" id="15177at2157"/>
<comment type="subcellular location">
    <subcellularLocation>
        <location evidence="6">Cytoplasm</location>
    </subcellularLocation>
</comment>
<dbReference type="EMBL" id="LT607756">
    <property type="protein sequence ID" value="SCG85357.1"/>
    <property type="molecule type" value="Genomic_DNA"/>
</dbReference>
<accession>A0A1D3L183</accession>
<evidence type="ECO:0000313" key="10">
    <source>
        <dbReference type="Proteomes" id="UP000094707"/>
    </source>
</evidence>
<keyword evidence="2 6" id="KW-0540">Nuclease</keyword>
<dbReference type="STRING" id="118062.MCBB_0791"/>
<dbReference type="Gene3D" id="3.40.1350.10">
    <property type="match status" value="1"/>
</dbReference>
<evidence type="ECO:0000256" key="5">
    <source>
        <dbReference type="ARBA" id="ARBA00023125"/>
    </source>
</evidence>
<dbReference type="InterPro" id="IPR049173">
    <property type="entry name" value="NucS_N_sf"/>
</dbReference>
<dbReference type="GO" id="GO:0000014">
    <property type="term" value="F:single-stranded DNA endodeoxyribonuclease activity"/>
    <property type="evidence" value="ECO:0007669"/>
    <property type="project" value="UniProtKB-UniRule"/>
</dbReference>
<evidence type="ECO:0000256" key="3">
    <source>
        <dbReference type="ARBA" id="ARBA00022759"/>
    </source>
</evidence>